<dbReference type="InterPro" id="IPR001789">
    <property type="entry name" value="Sig_transdc_resp-reg_receiver"/>
</dbReference>
<dbReference type="Gene3D" id="3.30.450.40">
    <property type="match status" value="1"/>
</dbReference>
<dbReference type="PANTHER" id="PTHR43047:SF72">
    <property type="entry name" value="OSMOSENSING HISTIDINE PROTEIN KINASE SLN1"/>
    <property type="match status" value="1"/>
</dbReference>
<dbReference type="CDD" id="cd17546">
    <property type="entry name" value="REC_hyHK_CKI1_RcsC-like"/>
    <property type="match status" value="1"/>
</dbReference>
<protein>
    <recommendedName>
        <fullName evidence="2">histidine kinase</fullName>
        <ecNumber evidence="2">2.7.13.3</ecNumber>
    </recommendedName>
</protein>
<comment type="caution">
    <text evidence="10">The sequence shown here is derived from an EMBL/GenBank/DDBJ whole genome shotgun (WGS) entry which is preliminary data.</text>
</comment>
<dbReference type="InterPro" id="IPR036890">
    <property type="entry name" value="HATPase_C_sf"/>
</dbReference>
<sequence length="1206" mass="133490">MVYRPEAARERDLHRLEKTPRWLFLDPWLDAQNLAVEAEGRATNLVYEGYKPKSSRDKALTAFAQLAALRLDARRAMVSLIDSTRQYILAEATKTLSLVKDKADRDEDQVWLGNTIIAKLDAVCYHVFSSTYTALEENGDIYTAECLVVPDCRLDPRFAHRDYVTMEHGVRFYAGVPITTKAGYHIGVYAISDDSPRAGLSAAEIRFMQDVAAAVMEHLELAKDSGDRNKGERMIRGLTEFIERSSLQETRNESSNSRFTTMEKQTENSRLKALAEDGEAGAVAVSAKPVHRKREGEKETGTSRIFHRAARIIRQSIYADGVVFFDTSTIGVKGHVYEDPDSSDESSKQTTTDFDTADSAATGKRRKTREKIFGPSKEVDPRLESQEGLASVPANSKVCPIIALSLNSSGTVPSLKDFCFTEAGMERYIRRYPHGKFFNFNEDGMGFNSSDERSEKSETDNSDNRTIQAVSPTKPRKRKDRFIPTEFLEVLPNVRTLIFMPLWDPASERWIAGAFIWTYTTGSLLSPENELPYLKAFSNSITSEVARSNAQKSDRAKTTFIASISHELRSPLHGILGSVEFLHDTVSSAYQESLVSSIETCGKTLLDTIDHVLDYAKINKLRNASSRRRRAEGRRRGQPGDNSILGVTTDFNLAHLVEEVCDTVCAGHNFRKTHVGRRGAFHDHYDIPEANSSDNVVTAVQEGKEDRVAVTLNITPFVNWIVRSQPGALRRIVMNLLGNSLKYTQSGFITVSLRQEDAGHQSVQLTLVVEDSGKGMSPEYQRTKLFAPFSQEDPFSSGTGLGLSIVKQIVESLNGEIEVKSTLNVGTTTKVSLRLPGGQSKNMWTSQKLIQSPEALEEKTASIIFPRNSLGGAGHKIKESLWGACRGFRIKLSEDFNLSSGQPDFLITESDSLDMILVEQAVTRAHMPPLAVICICTDQVEKSAIESRISRHVAALGWIAEVVAQPCGPRKLARVLLDSQTRAARDQQERSLSRSASIHPGHQLAPSEPRTLVHRSISDMVQENSPVAATIADLHSPLVSFSMPARSAIEPFSTPLSPSTDQGGTPSQESISYFPPRVLLVDDNAINLKLLVVFAKRQNILYSEAVNGLEALNTFKEASVASTSSTPVKPFDFVLMDLSMPVMDGLESTRLIRQFETENELGRCTIIALTGLASAQDQQDAVDAGVDMYLVKPVKFKDIQRIFGGR</sequence>
<evidence type="ECO:0000256" key="2">
    <source>
        <dbReference type="ARBA" id="ARBA00012438"/>
    </source>
</evidence>
<evidence type="ECO:0000256" key="6">
    <source>
        <dbReference type="PROSITE-ProRule" id="PRU00169"/>
    </source>
</evidence>
<keyword evidence="3 6" id="KW-0597">Phosphoprotein</keyword>
<feature type="region of interest" description="Disordered" evidence="7">
    <location>
        <begin position="282"/>
        <end position="302"/>
    </location>
</feature>
<organism evidence="10 11">
    <name type="scientific">Lojkania enalia</name>
    <dbReference type="NCBI Taxonomy" id="147567"/>
    <lineage>
        <taxon>Eukaryota</taxon>
        <taxon>Fungi</taxon>
        <taxon>Dikarya</taxon>
        <taxon>Ascomycota</taxon>
        <taxon>Pezizomycotina</taxon>
        <taxon>Dothideomycetes</taxon>
        <taxon>Pleosporomycetidae</taxon>
        <taxon>Pleosporales</taxon>
        <taxon>Pleosporales incertae sedis</taxon>
        <taxon>Lojkania</taxon>
    </lineage>
</organism>
<feature type="domain" description="Response regulatory" evidence="9">
    <location>
        <begin position="1077"/>
        <end position="1206"/>
    </location>
</feature>
<keyword evidence="5" id="KW-0418">Kinase</keyword>
<evidence type="ECO:0000313" key="10">
    <source>
        <dbReference type="EMBL" id="KAF2268653.1"/>
    </source>
</evidence>
<evidence type="ECO:0000256" key="5">
    <source>
        <dbReference type="ARBA" id="ARBA00022777"/>
    </source>
</evidence>
<dbReference type="AlphaFoldDB" id="A0A9P4KIK8"/>
<proteinExistence type="predicted"/>
<dbReference type="OrthoDB" id="303614at2759"/>
<dbReference type="PROSITE" id="PS50110">
    <property type="entry name" value="RESPONSE_REGULATORY"/>
    <property type="match status" value="1"/>
</dbReference>
<dbReference type="EMBL" id="ML986585">
    <property type="protein sequence ID" value="KAF2268653.1"/>
    <property type="molecule type" value="Genomic_DNA"/>
</dbReference>
<dbReference type="InterPro" id="IPR003594">
    <property type="entry name" value="HATPase_dom"/>
</dbReference>
<keyword evidence="4" id="KW-0808">Transferase</keyword>
<evidence type="ECO:0000259" key="9">
    <source>
        <dbReference type="PROSITE" id="PS50110"/>
    </source>
</evidence>
<evidence type="ECO:0000256" key="4">
    <source>
        <dbReference type="ARBA" id="ARBA00022679"/>
    </source>
</evidence>
<keyword evidence="11" id="KW-1185">Reference proteome</keyword>
<feature type="domain" description="Histidine kinase" evidence="8">
    <location>
        <begin position="563"/>
        <end position="837"/>
    </location>
</feature>
<dbReference type="InterPro" id="IPR003661">
    <property type="entry name" value="HisK_dim/P_dom"/>
</dbReference>
<dbReference type="SMART" id="SM00388">
    <property type="entry name" value="HisKA"/>
    <property type="match status" value="1"/>
</dbReference>
<name>A0A9P4KIK8_9PLEO</name>
<comment type="catalytic activity">
    <reaction evidence="1">
        <text>ATP + protein L-histidine = ADP + protein N-phospho-L-histidine.</text>
        <dbReference type="EC" id="2.7.13.3"/>
    </reaction>
</comment>
<dbReference type="Gene3D" id="3.30.565.10">
    <property type="entry name" value="Histidine kinase-like ATPase, C-terminal domain"/>
    <property type="match status" value="1"/>
</dbReference>
<dbReference type="SUPFAM" id="SSF55781">
    <property type="entry name" value="GAF domain-like"/>
    <property type="match status" value="1"/>
</dbReference>
<dbReference type="Pfam" id="PF01590">
    <property type="entry name" value="GAF"/>
    <property type="match status" value="1"/>
</dbReference>
<feature type="region of interest" description="Disordered" evidence="7">
    <location>
        <begin position="335"/>
        <end position="390"/>
    </location>
</feature>
<feature type="modified residue" description="4-aspartylphosphate" evidence="6">
    <location>
        <position position="1137"/>
    </location>
</feature>
<dbReference type="GO" id="GO:0000155">
    <property type="term" value="F:phosphorelay sensor kinase activity"/>
    <property type="evidence" value="ECO:0007669"/>
    <property type="project" value="InterPro"/>
</dbReference>
<evidence type="ECO:0000256" key="7">
    <source>
        <dbReference type="SAM" id="MobiDB-lite"/>
    </source>
</evidence>
<dbReference type="EC" id="2.7.13.3" evidence="2"/>
<accession>A0A9P4KIK8</accession>
<feature type="compositionally biased region" description="Low complexity" evidence="7">
    <location>
        <begin position="350"/>
        <end position="362"/>
    </location>
</feature>
<dbReference type="GO" id="GO:0005886">
    <property type="term" value="C:plasma membrane"/>
    <property type="evidence" value="ECO:0007669"/>
    <property type="project" value="TreeGrafter"/>
</dbReference>
<dbReference type="SUPFAM" id="SSF52172">
    <property type="entry name" value="CheY-like"/>
    <property type="match status" value="1"/>
</dbReference>
<dbReference type="PROSITE" id="PS50109">
    <property type="entry name" value="HIS_KIN"/>
    <property type="match status" value="1"/>
</dbReference>
<dbReference type="SMART" id="SM00387">
    <property type="entry name" value="HATPase_c"/>
    <property type="match status" value="1"/>
</dbReference>
<dbReference type="InterPro" id="IPR004358">
    <property type="entry name" value="Sig_transdc_His_kin-like_C"/>
</dbReference>
<evidence type="ECO:0000259" key="8">
    <source>
        <dbReference type="PROSITE" id="PS50109"/>
    </source>
</evidence>
<dbReference type="Gene3D" id="1.10.287.130">
    <property type="match status" value="1"/>
</dbReference>
<dbReference type="SUPFAM" id="SSF55874">
    <property type="entry name" value="ATPase domain of HSP90 chaperone/DNA topoisomerase II/histidine kinase"/>
    <property type="match status" value="1"/>
</dbReference>
<feature type="region of interest" description="Disordered" evidence="7">
    <location>
        <begin position="247"/>
        <end position="267"/>
    </location>
</feature>
<dbReference type="InterPro" id="IPR029016">
    <property type="entry name" value="GAF-like_dom_sf"/>
</dbReference>
<dbReference type="InterPro" id="IPR036097">
    <property type="entry name" value="HisK_dim/P_sf"/>
</dbReference>
<dbReference type="FunFam" id="3.30.450.40:FF:000083">
    <property type="entry name" value="Sensor histidine kinase/response regulator, putative (AFU_orthologue AFUA_4G00660)"/>
    <property type="match status" value="1"/>
</dbReference>
<dbReference type="GO" id="GO:0009927">
    <property type="term" value="F:histidine phosphotransfer kinase activity"/>
    <property type="evidence" value="ECO:0007669"/>
    <property type="project" value="TreeGrafter"/>
</dbReference>
<dbReference type="Proteomes" id="UP000800093">
    <property type="component" value="Unassembled WGS sequence"/>
</dbReference>
<dbReference type="PRINTS" id="PR00344">
    <property type="entry name" value="BCTRLSENSOR"/>
</dbReference>
<dbReference type="PANTHER" id="PTHR43047">
    <property type="entry name" value="TWO-COMPONENT HISTIDINE PROTEIN KINASE"/>
    <property type="match status" value="1"/>
</dbReference>
<dbReference type="Pfam" id="PF00512">
    <property type="entry name" value="HisKA"/>
    <property type="match status" value="1"/>
</dbReference>
<gene>
    <name evidence="10" type="ORF">CC78DRAFT_540513</name>
</gene>
<dbReference type="CDD" id="cd00082">
    <property type="entry name" value="HisKA"/>
    <property type="match status" value="1"/>
</dbReference>
<feature type="region of interest" description="Disordered" evidence="7">
    <location>
        <begin position="448"/>
        <end position="476"/>
    </location>
</feature>
<evidence type="ECO:0000313" key="11">
    <source>
        <dbReference type="Proteomes" id="UP000800093"/>
    </source>
</evidence>
<feature type="compositionally biased region" description="Polar residues" evidence="7">
    <location>
        <begin position="247"/>
        <end position="263"/>
    </location>
</feature>
<dbReference type="Gene3D" id="3.40.50.2300">
    <property type="match status" value="1"/>
</dbReference>
<dbReference type="InterPro" id="IPR005467">
    <property type="entry name" value="His_kinase_dom"/>
</dbReference>
<dbReference type="FunFam" id="1.10.287.130:FF:000023">
    <property type="entry name" value="Sensor histidine kinase/response regulator, putative"/>
    <property type="match status" value="1"/>
</dbReference>
<evidence type="ECO:0000256" key="3">
    <source>
        <dbReference type="ARBA" id="ARBA00022553"/>
    </source>
</evidence>
<reference evidence="11" key="1">
    <citation type="journal article" date="2020" name="Stud. Mycol.">
        <title>101 Dothideomycetes genomes: A test case for predicting lifestyles and emergence of pathogens.</title>
        <authorList>
            <person name="Haridas S."/>
            <person name="Albert R."/>
            <person name="Binder M."/>
            <person name="Bloem J."/>
            <person name="LaButti K."/>
            <person name="Salamov A."/>
            <person name="Andreopoulos B."/>
            <person name="Baker S."/>
            <person name="Barry K."/>
            <person name="Bills G."/>
            <person name="Bluhm B."/>
            <person name="Cannon C."/>
            <person name="Castanera R."/>
            <person name="Culley D."/>
            <person name="Daum C."/>
            <person name="Ezra D."/>
            <person name="Gonzalez J."/>
            <person name="Henrissat B."/>
            <person name="Kuo A."/>
            <person name="Liang C."/>
            <person name="Lipzen A."/>
            <person name="Lutzoni F."/>
            <person name="Magnuson J."/>
            <person name="Mondo S."/>
            <person name="Nolan M."/>
            <person name="Ohm R."/>
            <person name="Pangilinan J."/>
            <person name="Park H.-J."/>
            <person name="Ramirez L."/>
            <person name="Alfaro M."/>
            <person name="Sun H."/>
            <person name="Tritt A."/>
            <person name="Yoshinaga Y."/>
            <person name="Zwiers L.-H."/>
            <person name="Turgeon B."/>
            <person name="Goodwin S."/>
            <person name="Spatafora J."/>
            <person name="Crous P."/>
            <person name="Grigoriev I."/>
        </authorList>
    </citation>
    <scope>NUCLEOTIDE SEQUENCE [LARGE SCALE GENOMIC DNA]</scope>
    <source>
        <strain evidence="11">CBS 304.66</strain>
    </source>
</reference>
<dbReference type="InterPro" id="IPR011006">
    <property type="entry name" value="CheY-like_superfamily"/>
</dbReference>
<dbReference type="Pfam" id="PF00072">
    <property type="entry name" value="Response_reg"/>
    <property type="match status" value="1"/>
</dbReference>
<feature type="compositionally biased region" description="Basic and acidic residues" evidence="7">
    <location>
        <begin position="450"/>
        <end position="463"/>
    </location>
</feature>
<dbReference type="Pfam" id="PF02518">
    <property type="entry name" value="HATPase_c"/>
    <property type="match status" value="1"/>
</dbReference>
<dbReference type="SUPFAM" id="SSF47384">
    <property type="entry name" value="Homodimeric domain of signal transducing histidine kinase"/>
    <property type="match status" value="1"/>
</dbReference>
<evidence type="ECO:0000256" key="1">
    <source>
        <dbReference type="ARBA" id="ARBA00000085"/>
    </source>
</evidence>
<dbReference type="SMART" id="SM00448">
    <property type="entry name" value="REC"/>
    <property type="match status" value="1"/>
</dbReference>
<dbReference type="InterPro" id="IPR003018">
    <property type="entry name" value="GAF"/>
</dbReference>
<feature type="region of interest" description="Disordered" evidence="7">
    <location>
        <begin position="984"/>
        <end position="1010"/>
    </location>
</feature>